<dbReference type="AlphaFoldDB" id="A0A4Z2EX69"/>
<reference evidence="2 3" key="1">
    <citation type="submission" date="2019-03" db="EMBL/GenBank/DDBJ databases">
        <title>First draft genome of Liparis tanakae, snailfish: a comprehensive survey of snailfish specific genes.</title>
        <authorList>
            <person name="Kim W."/>
            <person name="Song I."/>
            <person name="Jeong J.-H."/>
            <person name="Kim D."/>
            <person name="Kim S."/>
            <person name="Ryu S."/>
            <person name="Song J.Y."/>
            <person name="Lee S.K."/>
        </authorList>
    </citation>
    <scope>NUCLEOTIDE SEQUENCE [LARGE SCALE GENOMIC DNA]</scope>
    <source>
        <tissue evidence="2">Muscle</tissue>
    </source>
</reference>
<gene>
    <name evidence="2" type="ORF">EYF80_056311</name>
</gene>
<name>A0A4Z2EX69_9TELE</name>
<evidence type="ECO:0000256" key="1">
    <source>
        <dbReference type="SAM" id="MobiDB-lite"/>
    </source>
</evidence>
<comment type="caution">
    <text evidence="2">The sequence shown here is derived from an EMBL/GenBank/DDBJ whole genome shotgun (WGS) entry which is preliminary data.</text>
</comment>
<evidence type="ECO:0000313" key="3">
    <source>
        <dbReference type="Proteomes" id="UP000314294"/>
    </source>
</evidence>
<dbReference type="Proteomes" id="UP000314294">
    <property type="component" value="Unassembled WGS sequence"/>
</dbReference>
<feature type="compositionally biased region" description="Basic and acidic residues" evidence="1">
    <location>
        <begin position="17"/>
        <end position="37"/>
    </location>
</feature>
<accession>A0A4Z2EX69</accession>
<evidence type="ECO:0000313" key="2">
    <source>
        <dbReference type="EMBL" id="TNN33527.1"/>
    </source>
</evidence>
<protein>
    <submittedName>
        <fullName evidence="2">Uncharacterized protein</fullName>
    </submittedName>
</protein>
<proteinExistence type="predicted"/>
<organism evidence="2 3">
    <name type="scientific">Liparis tanakae</name>
    <name type="common">Tanaka's snailfish</name>
    <dbReference type="NCBI Taxonomy" id="230148"/>
    <lineage>
        <taxon>Eukaryota</taxon>
        <taxon>Metazoa</taxon>
        <taxon>Chordata</taxon>
        <taxon>Craniata</taxon>
        <taxon>Vertebrata</taxon>
        <taxon>Euteleostomi</taxon>
        <taxon>Actinopterygii</taxon>
        <taxon>Neopterygii</taxon>
        <taxon>Teleostei</taxon>
        <taxon>Neoteleostei</taxon>
        <taxon>Acanthomorphata</taxon>
        <taxon>Eupercaria</taxon>
        <taxon>Perciformes</taxon>
        <taxon>Cottioidei</taxon>
        <taxon>Cottales</taxon>
        <taxon>Liparidae</taxon>
        <taxon>Liparis</taxon>
    </lineage>
</organism>
<sequence>MLHLRPSVPPSVTPLSRGEREPRRLYKRSRERDEETNRVQGRSPHLLYTLYGLSGSTTWTSSQESKVSSKV</sequence>
<dbReference type="EMBL" id="SRLO01002215">
    <property type="protein sequence ID" value="TNN33527.1"/>
    <property type="molecule type" value="Genomic_DNA"/>
</dbReference>
<keyword evidence="3" id="KW-1185">Reference proteome</keyword>
<feature type="region of interest" description="Disordered" evidence="1">
    <location>
        <begin position="1"/>
        <end position="42"/>
    </location>
</feature>